<dbReference type="Proteomes" id="UP000486351">
    <property type="component" value="Unassembled WGS sequence"/>
</dbReference>
<feature type="region of interest" description="Disordered" evidence="1">
    <location>
        <begin position="48"/>
        <end position="98"/>
    </location>
</feature>
<sequence>MLKIDLTRLVELTHREAKVNDLALHDLMIERATGQQQYHLMQAEMKNAAGPCSKETPTAVVKTSQQPSKQQQLSSTPGRSRGAAEQRKPARDGRLICKGAHRTRDCPAATAKQKAEVVRTLRERRDRQPEGVKRITTDDAPAFRTTVINGVLDVPFCPDIGSDANIIGGPVLEELRDLVHDLPVERVEPPVQVVAAGGSVMICREKVQIELQIATAAGPLPLANIECLVLDAPEEVLLLGKTTLQSIGVDLDGVFEQHAQQHIDAAEAEADDVPSSHVEVLGTAEDDEVRTVLHAIEAGFDADRGDELRRIVIDHADVFRLRLGH</sequence>
<comment type="caution">
    <text evidence="2">The sequence shown here is derived from an EMBL/GenBank/DDBJ whole genome shotgun (WGS) entry which is preliminary data.</text>
</comment>
<feature type="compositionally biased region" description="Low complexity" evidence="1">
    <location>
        <begin position="62"/>
        <end position="77"/>
    </location>
</feature>
<evidence type="ECO:0000313" key="3">
    <source>
        <dbReference type="Proteomes" id="UP000486351"/>
    </source>
</evidence>
<evidence type="ECO:0000313" key="2">
    <source>
        <dbReference type="EMBL" id="KAE9274004.1"/>
    </source>
</evidence>
<evidence type="ECO:0000256" key="1">
    <source>
        <dbReference type="SAM" id="MobiDB-lite"/>
    </source>
</evidence>
<reference evidence="2 3" key="1">
    <citation type="submission" date="2018-09" db="EMBL/GenBank/DDBJ databases">
        <title>Genomic investigation of the strawberry pathogen Phytophthora fragariae indicates pathogenicity is determined by transcriptional variation in three key races.</title>
        <authorList>
            <person name="Adams T.M."/>
            <person name="Armitage A.D."/>
            <person name="Sobczyk M.K."/>
            <person name="Bates H.J."/>
            <person name="Dunwell J.M."/>
            <person name="Nellist C.F."/>
            <person name="Harrison R.J."/>
        </authorList>
    </citation>
    <scope>NUCLEOTIDE SEQUENCE [LARGE SCALE GENOMIC DNA]</scope>
    <source>
        <strain evidence="2 3">NOV-77</strain>
    </source>
</reference>
<name>A0A6G0Q7R9_9STRA</name>
<accession>A0A6G0Q7R9</accession>
<dbReference type="EMBL" id="QXFY01005061">
    <property type="protein sequence ID" value="KAE9274004.1"/>
    <property type="molecule type" value="Genomic_DNA"/>
</dbReference>
<feature type="compositionally biased region" description="Basic and acidic residues" evidence="1">
    <location>
        <begin position="82"/>
        <end position="95"/>
    </location>
</feature>
<protein>
    <submittedName>
        <fullName evidence="2">Uncharacterized protein</fullName>
    </submittedName>
</protein>
<proteinExistence type="predicted"/>
<organism evidence="2 3">
    <name type="scientific">Phytophthora fragariae</name>
    <dbReference type="NCBI Taxonomy" id="53985"/>
    <lineage>
        <taxon>Eukaryota</taxon>
        <taxon>Sar</taxon>
        <taxon>Stramenopiles</taxon>
        <taxon>Oomycota</taxon>
        <taxon>Peronosporomycetes</taxon>
        <taxon>Peronosporales</taxon>
        <taxon>Peronosporaceae</taxon>
        <taxon>Phytophthora</taxon>
    </lineage>
</organism>
<gene>
    <name evidence="2" type="ORF">PF008_g29704</name>
</gene>
<dbReference type="AlphaFoldDB" id="A0A6G0Q7R9"/>